<feature type="chain" id="PRO_5041337378" description="Nose resistant-to-fluoxetine protein N-terminal domain-containing protein" evidence="3">
    <location>
        <begin position="21"/>
        <end position="781"/>
    </location>
</feature>
<feature type="transmembrane region" description="Helical" evidence="2">
    <location>
        <begin position="461"/>
        <end position="484"/>
    </location>
</feature>
<keyword evidence="2" id="KW-0472">Membrane</keyword>
<dbReference type="PANTHER" id="PTHR11161">
    <property type="entry name" value="O-ACYLTRANSFERASE"/>
    <property type="match status" value="1"/>
</dbReference>
<dbReference type="InterPro" id="IPR006621">
    <property type="entry name" value="Nose-resist-to-fluoxetine_N"/>
</dbReference>
<feature type="signal peptide" evidence="3">
    <location>
        <begin position="1"/>
        <end position="20"/>
    </location>
</feature>
<feature type="transmembrane region" description="Helical" evidence="2">
    <location>
        <begin position="323"/>
        <end position="348"/>
    </location>
</feature>
<evidence type="ECO:0000313" key="6">
    <source>
        <dbReference type="Proteomes" id="UP001168990"/>
    </source>
</evidence>
<dbReference type="SMART" id="SM00703">
    <property type="entry name" value="NRF"/>
    <property type="match status" value="1"/>
</dbReference>
<feature type="region of interest" description="Disordered" evidence="1">
    <location>
        <begin position="762"/>
        <end position="781"/>
    </location>
</feature>
<feature type="transmembrane region" description="Helical" evidence="2">
    <location>
        <begin position="652"/>
        <end position="673"/>
    </location>
</feature>
<feature type="transmembrane region" description="Helical" evidence="2">
    <location>
        <begin position="541"/>
        <end position="565"/>
    </location>
</feature>
<dbReference type="Pfam" id="PF01757">
    <property type="entry name" value="Acyl_transf_3"/>
    <property type="match status" value="1"/>
</dbReference>
<feature type="transmembrane region" description="Helical" evidence="2">
    <location>
        <begin position="217"/>
        <end position="239"/>
    </location>
</feature>
<reference evidence="5" key="1">
    <citation type="journal article" date="2023" name="bioRxiv">
        <title>Scaffold-level genome assemblies of two parasitoid biocontrol wasps reveal the parthenogenesis mechanism and an associated novel virus.</title>
        <authorList>
            <person name="Inwood S."/>
            <person name="Skelly J."/>
            <person name="Guhlin J."/>
            <person name="Harrop T."/>
            <person name="Goldson S."/>
            <person name="Dearden P."/>
        </authorList>
    </citation>
    <scope>NUCLEOTIDE SEQUENCE</scope>
    <source>
        <strain evidence="5">Irish</strain>
        <tissue evidence="5">Whole body</tissue>
    </source>
</reference>
<organism evidence="5 6">
    <name type="scientific">Microctonus aethiopoides</name>
    <dbReference type="NCBI Taxonomy" id="144406"/>
    <lineage>
        <taxon>Eukaryota</taxon>
        <taxon>Metazoa</taxon>
        <taxon>Ecdysozoa</taxon>
        <taxon>Arthropoda</taxon>
        <taxon>Hexapoda</taxon>
        <taxon>Insecta</taxon>
        <taxon>Pterygota</taxon>
        <taxon>Neoptera</taxon>
        <taxon>Endopterygota</taxon>
        <taxon>Hymenoptera</taxon>
        <taxon>Apocrita</taxon>
        <taxon>Ichneumonoidea</taxon>
        <taxon>Braconidae</taxon>
        <taxon>Euphorinae</taxon>
        <taxon>Microctonus</taxon>
    </lineage>
</organism>
<feature type="transmembrane region" description="Helical" evidence="2">
    <location>
        <begin position="511"/>
        <end position="529"/>
    </location>
</feature>
<keyword evidence="2" id="KW-1133">Transmembrane helix</keyword>
<comment type="caution">
    <text evidence="5">The sequence shown here is derived from an EMBL/GenBank/DDBJ whole genome shotgun (WGS) entry which is preliminary data.</text>
</comment>
<dbReference type="InterPro" id="IPR052728">
    <property type="entry name" value="O2_lipid_transport_reg"/>
</dbReference>
<gene>
    <name evidence="5" type="ORF">PV328_003762</name>
</gene>
<dbReference type="Pfam" id="PF20146">
    <property type="entry name" value="NRF"/>
    <property type="match status" value="1"/>
</dbReference>
<evidence type="ECO:0000256" key="1">
    <source>
        <dbReference type="SAM" id="MobiDB-lite"/>
    </source>
</evidence>
<dbReference type="InterPro" id="IPR002656">
    <property type="entry name" value="Acyl_transf_3_dom"/>
</dbReference>
<feature type="compositionally biased region" description="Basic and acidic residues" evidence="1">
    <location>
        <begin position="767"/>
        <end position="781"/>
    </location>
</feature>
<dbReference type="GO" id="GO:0016747">
    <property type="term" value="F:acyltransferase activity, transferring groups other than amino-acyl groups"/>
    <property type="evidence" value="ECO:0007669"/>
    <property type="project" value="InterPro"/>
</dbReference>
<dbReference type="PANTHER" id="PTHR11161:SF71">
    <property type="entry name" value="NOSE RESISTANT-TO-FLUOXETINE PROTEIN N-TERMINAL DOMAIN-CONTAINING PROTEIN"/>
    <property type="match status" value="1"/>
</dbReference>
<accession>A0AA39F9B1</accession>
<evidence type="ECO:0000313" key="5">
    <source>
        <dbReference type="EMBL" id="KAK0165226.1"/>
    </source>
</evidence>
<evidence type="ECO:0000259" key="4">
    <source>
        <dbReference type="SMART" id="SM00703"/>
    </source>
</evidence>
<dbReference type="AlphaFoldDB" id="A0AA39F9B1"/>
<evidence type="ECO:0000256" key="2">
    <source>
        <dbReference type="SAM" id="Phobius"/>
    </source>
</evidence>
<dbReference type="EMBL" id="JAQQBS010001422">
    <property type="protein sequence ID" value="KAK0165226.1"/>
    <property type="molecule type" value="Genomic_DNA"/>
</dbReference>
<protein>
    <recommendedName>
        <fullName evidence="4">Nose resistant-to-fluoxetine protein N-terminal domain-containing protein</fullName>
    </recommendedName>
</protein>
<evidence type="ECO:0000256" key="3">
    <source>
        <dbReference type="SAM" id="SignalP"/>
    </source>
</evidence>
<keyword evidence="6" id="KW-1185">Reference proteome</keyword>
<keyword evidence="2" id="KW-0812">Transmembrane</keyword>
<proteinExistence type="predicted"/>
<feature type="transmembrane region" description="Helical" evidence="2">
    <location>
        <begin position="434"/>
        <end position="454"/>
    </location>
</feature>
<feature type="transmembrane region" description="Helical" evidence="2">
    <location>
        <begin position="369"/>
        <end position="389"/>
    </location>
</feature>
<feature type="domain" description="Nose resistant-to-fluoxetine protein N-terminal" evidence="4">
    <location>
        <begin position="51"/>
        <end position="152"/>
    </location>
</feature>
<dbReference type="Proteomes" id="UP001168990">
    <property type="component" value="Unassembled WGS sequence"/>
</dbReference>
<name>A0AA39F9B1_9HYME</name>
<keyword evidence="3" id="KW-0732">Signal</keyword>
<reference evidence="5" key="2">
    <citation type="submission" date="2023-03" db="EMBL/GenBank/DDBJ databases">
        <authorList>
            <person name="Inwood S.N."/>
            <person name="Skelly J.G."/>
            <person name="Guhlin J."/>
            <person name="Harrop T.W.R."/>
            <person name="Goldson S.G."/>
            <person name="Dearden P.K."/>
        </authorList>
    </citation>
    <scope>NUCLEOTIDE SEQUENCE</scope>
    <source>
        <strain evidence="5">Irish</strain>
        <tissue evidence="5">Whole body</tissue>
    </source>
</reference>
<feature type="transmembrane region" description="Helical" evidence="2">
    <location>
        <begin position="585"/>
        <end position="609"/>
    </location>
</feature>
<sequence length="781" mass="88511">MKYSKETIFLLVFTIKYIYAGVNDTQVFDQSTEAILLNVLARPLIFDKGASTDCQRDSEIYQKALRSYESWALQMYDSSVKIPSGIITGNYKQLGNYDECLRVKSVQGFHGKACSAKISFKISPNNRSDDNTKDIGDLFVAVALASGIRNRTSGNTAPYQWLWCVPSSCDSTAVFHALEAGLNPLKRENRINLLINITNADCSTEQSNRPIFYLADWIYISVIIFFVAIIIGSTIYDLVQHSVIEKPDPKDFKHTILTSFSLYSNGKSLLNTKKTDDTISCLDGLRFLSICWIIYGHTYYMKVVGVQMDLTHVATMHEIWTNLFILNGNIVTDTFFLLSGILLTYSELGRKQRQPSEYRLNIIMLYLHRYLRLTPAYAVVIGFYATLFYKIGNGPQWNTWVGSNRDYCINNWWTNLLYINNYVHVSKMCMSQSWYLSVDMQLAWISPIFLYPLISLGIKHIVSIILLSLGLILSVLAPLLITYIEGLTGTMLYYKEQADVANVYLKIYTRVYARAGPYIVGLIFGYLLRQLHNKTIKISRVVAFCGWIFAITAGLAVVFGPRGMYFADHKYDSIEAAFYAGFHRITFALSVGWIVIATVVNFAGPVGAFLSWSGWMPLGKLTYSAYLTHYIVLLYNVGVVRTPGNLTTYESVHAFLGNLGLTLFLSVILYLAFEIPFMRIDRILTRGQLWQHFIAGSYKPNINVFGSGESTNEIFKAFDDVSPSAISQSSDSVFAVYTNEIANDDNIYHSVIVDKHDRPMINNSKSFEQKSKLHTHKDEEN</sequence>
<feature type="transmembrane region" description="Helical" evidence="2">
    <location>
        <begin position="621"/>
        <end position="640"/>
    </location>
</feature>